<evidence type="ECO:0000313" key="2">
    <source>
        <dbReference type="Proteomes" id="UP000182826"/>
    </source>
</evidence>
<dbReference type="AlphaFoldDB" id="A0A1J7BQ98"/>
<proteinExistence type="predicted"/>
<keyword evidence="2" id="KW-1185">Reference proteome</keyword>
<dbReference type="EMBL" id="MLFK01000009">
    <property type="protein sequence ID" value="OIV40871.1"/>
    <property type="molecule type" value="Genomic_DNA"/>
</dbReference>
<organism evidence="1 2">
    <name type="scientific">Flavobacterium johnsoniae</name>
    <name type="common">Cytophaga johnsonae</name>
    <dbReference type="NCBI Taxonomy" id="986"/>
    <lineage>
        <taxon>Bacteria</taxon>
        <taxon>Pseudomonadati</taxon>
        <taxon>Bacteroidota</taxon>
        <taxon>Flavobacteriia</taxon>
        <taxon>Flavobacteriales</taxon>
        <taxon>Flavobacteriaceae</taxon>
        <taxon>Flavobacterium</taxon>
    </lineage>
</organism>
<comment type="caution">
    <text evidence="1">The sequence shown here is derived from an EMBL/GenBank/DDBJ whole genome shotgun (WGS) entry which is preliminary data.</text>
</comment>
<reference evidence="1 2" key="1">
    <citation type="submission" date="2016-10" db="EMBL/GenBank/DDBJ databases">
        <title>Draft Genome Sequence of Rhizobacteria Flavobacterium johnsoniae CI04.</title>
        <authorList>
            <person name="Bravo J.I."/>
            <person name="Lozano G.L."/>
            <person name="Handelsman J."/>
        </authorList>
    </citation>
    <scope>NUCLEOTIDE SEQUENCE [LARGE SCALE GENOMIC DNA]</scope>
    <source>
        <strain evidence="1 2">CI04</strain>
    </source>
</reference>
<protein>
    <submittedName>
        <fullName evidence="1">Uncharacterized protein</fullName>
    </submittedName>
</protein>
<dbReference type="Proteomes" id="UP000182826">
    <property type="component" value="Unassembled WGS sequence"/>
</dbReference>
<evidence type="ECO:0000313" key="1">
    <source>
        <dbReference type="EMBL" id="OIV40871.1"/>
    </source>
</evidence>
<sequence>METLLCQKDCKINTFFCNSKIKANDNQSIIKQQEVFGFFKTFSPAFAPIFYVSLKKRDIKG</sequence>
<gene>
    <name evidence="1" type="ORF">BKM63_18645</name>
</gene>
<name>A0A1J7BQ98_FLAJO</name>
<accession>A0A1J7BQ98</accession>